<sequence length="416" mass="46819">MSDEDYTNAGGANNSNHTPGKHRGPRFSWTPAYEATFFRSLVESTHLNLREGSTFKQEAWDRAIQALIEQHNAYAHKNHLINKSDNARKKFRLWRGLRENPEFHYDRTTRMVTASEDAWKRHIEKEPLSRSLKGRPFEHEEYYEHLFQDVIGSGGAPKRMTKPRRKENDMSGGLGTQDAPGTTIMDLMEASYGSAQQTHIPPPTLPSATATPSLIAPPLPPQQHQRPTSTVMPPRPSISSSALTPPEDPSLHTRKRFQPPDNNALVNTTNHQDKRRRTVAAPGHLNLQQSVGNSNPVATVNANNVTNTAAGAPPQQPTPAAVPPTFHPDPQTNALVSQAALLAEALRGVKPRNGWSEQALEIFFREFSEEDMDLQLKIAEKVLTDDNKAMVFCKMTDQLRNHWVRRLREMHNQRMN</sequence>
<dbReference type="GO" id="GO:0003677">
    <property type="term" value="F:DNA binding"/>
    <property type="evidence" value="ECO:0007669"/>
    <property type="project" value="UniProtKB-KW"/>
</dbReference>
<evidence type="ECO:0000313" key="4">
    <source>
        <dbReference type="Proteomes" id="UP001174936"/>
    </source>
</evidence>
<dbReference type="PANTHER" id="PTHR46929">
    <property type="entry name" value="EXPRESSED PROTEIN"/>
    <property type="match status" value="1"/>
</dbReference>
<feature type="region of interest" description="Disordered" evidence="1">
    <location>
        <begin position="152"/>
        <end position="181"/>
    </location>
</feature>
<dbReference type="InterPro" id="IPR024752">
    <property type="entry name" value="Myb/SANT-like_dom"/>
</dbReference>
<keyword evidence="3" id="KW-0238">DNA-binding</keyword>
<dbReference type="AlphaFoldDB" id="A0AA39XX13"/>
<dbReference type="PANTHER" id="PTHR46929:SF3">
    <property type="entry name" value="MYB_SANT-LIKE DOMAIN-CONTAINING PROTEIN"/>
    <property type="match status" value="1"/>
</dbReference>
<feature type="domain" description="Myb/SANT-like" evidence="2">
    <location>
        <begin position="28"/>
        <end position="122"/>
    </location>
</feature>
<organism evidence="3 4">
    <name type="scientific">Cercophora newfieldiana</name>
    <dbReference type="NCBI Taxonomy" id="92897"/>
    <lineage>
        <taxon>Eukaryota</taxon>
        <taxon>Fungi</taxon>
        <taxon>Dikarya</taxon>
        <taxon>Ascomycota</taxon>
        <taxon>Pezizomycotina</taxon>
        <taxon>Sordariomycetes</taxon>
        <taxon>Sordariomycetidae</taxon>
        <taxon>Sordariales</taxon>
        <taxon>Lasiosphaeriaceae</taxon>
        <taxon>Cercophora</taxon>
    </lineage>
</organism>
<keyword evidence="4" id="KW-1185">Reference proteome</keyword>
<proteinExistence type="predicted"/>
<protein>
    <submittedName>
        <fullName evidence="3">Myb/SANT-like DNA-binding domain-containing protein</fullName>
    </submittedName>
</protein>
<evidence type="ECO:0000256" key="1">
    <source>
        <dbReference type="SAM" id="MobiDB-lite"/>
    </source>
</evidence>
<feature type="compositionally biased region" description="Polar residues" evidence="1">
    <location>
        <begin position="260"/>
        <end position="270"/>
    </location>
</feature>
<dbReference type="Proteomes" id="UP001174936">
    <property type="component" value="Unassembled WGS sequence"/>
</dbReference>
<feature type="region of interest" description="Disordered" evidence="1">
    <location>
        <begin position="193"/>
        <end position="274"/>
    </location>
</feature>
<gene>
    <name evidence="3" type="ORF">B0T16DRAFT_221136</name>
</gene>
<accession>A0AA39XX13</accession>
<name>A0AA39XX13_9PEZI</name>
<feature type="compositionally biased region" description="Polar residues" evidence="1">
    <location>
        <begin position="222"/>
        <end position="243"/>
    </location>
</feature>
<reference evidence="3" key="1">
    <citation type="submission" date="2023-06" db="EMBL/GenBank/DDBJ databases">
        <title>Genome-scale phylogeny and comparative genomics of the fungal order Sordariales.</title>
        <authorList>
            <consortium name="Lawrence Berkeley National Laboratory"/>
            <person name="Hensen N."/>
            <person name="Bonometti L."/>
            <person name="Westerberg I."/>
            <person name="Brannstrom I.O."/>
            <person name="Guillou S."/>
            <person name="Cros-Aarteil S."/>
            <person name="Calhoun S."/>
            <person name="Haridas S."/>
            <person name="Kuo A."/>
            <person name="Mondo S."/>
            <person name="Pangilinan J."/>
            <person name="Riley R."/>
            <person name="Labutti K."/>
            <person name="Andreopoulos B."/>
            <person name="Lipzen A."/>
            <person name="Chen C."/>
            <person name="Yanf M."/>
            <person name="Daum C."/>
            <person name="Ng V."/>
            <person name="Clum A."/>
            <person name="Steindorff A."/>
            <person name="Ohm R."/>
            <person name="Martin F."/>
            <person name="Silar P."/>
            <person name="Natvig D."/>
            <person name="Lalanne C."/>
            <person name="Gautier V."/>
            <person name="Ament-Velasquez S.L."/>
            <person name="Kruys A."/>
            <person name="Hutchinson M.I."/>
            <person name="Powell A.J."/>
            <person name="Barry K."/>
            <person name="Miller A.N."/>
            <person name="Grigoriev I.V."/>
            <person name="Debuchy R."/>
            <person name="Gladieux P."/>
            <person name="Thoren M.H."/>
            <person name="Johannesson H."/>
        </authorList>
    </citation>
    <scope>NUCLEOTIDE SEQUENCE</scope>
    <source>
        <strain evidence="3">SMH2532-1</strain>
    </source>
</reference>
<evidence type="ECO:0000313" key="3">
    <source>
        <dbReference type="EMBL" id="KAK0641837.1"/>
    </source>
</evidence>
<dbReference type="EMBL" id="JAULSV010000006">
    <property type="protein sequence ID" value="KAK0641837.1"/>
    <property type="molecule type" value="Genomic_DNA"/>
</dbReference>
<dbReference type="Pfam" id="PF12776">
    <property type="entry name" value="Myb_DNA-bind_3"/>
    <property type="match status" value="1"/>
</dbReference>
<comment type="caution">
    <text evidence="3">The sequence shown here is derived from an EMBL/GenBank/DDBJ whole genome shotgun (WGS) entry which is preliminary data.</text>
</comment>
<feature type="region of interest" description="Disordered" evidence="1">
    <location>
        <begin position="1"/>
        <end position="26"/>
    </location>
</feature>
<evidence type="ECO:0000259" key="2">
    <source>
        <dbReference type="Pfam" id="PF12776"/>
    </source>
</evidence>